<keyword evidence="1" id="KW-0812">Transmembrane</keyword>
<organism evidence="2 3">
    <name type="scientific">Aurantiacibacter arachoides</name>
    <dbReference type="NCBI Taxonomy" id="1850444"/>
    <lineage>
        <taxon>Bacteria</taxon>
        <taxon>Pseudomonadati</taxon>
        <taxon>Pseudomonadota</taxon>
        <taxon>Alphaproteobacteria</taxon>
        <taxon>Sphingomonadales</taxon>
        <taxon>Erythrobacteraceae</taxon>
        <taxon>Aurantiacibacter</taxon>
    </lineage>
</organism>
<comment type="caution">
    <text evidence="2">The sequence shown here is derived from an EMBL/GenBank/DDBJ whole genome shotgun (WGS) entry which is preliminary data.</text>
</comment>
<protein>
    <submittedName>
        <fullName evidence="2">Uncharacterized protein</fullName>
    </submittedName>
</protein>
<feature type="transmembrane region" description="Helical" evidence="1">
    <location>
        <begin position="24"/>
        <end position="44"/>
    </location>
</feature>
<dbReference type="EMBL" id="WTYH01000001">
    <property type="protein sequence ID" value="MXO94303.1"/>
    <property type="molecule type" value="Genomic_DNA"/>
</dbReference>
<keyword evidence="1" id="KW-0472">Membrane</keyword>
<gene>
    <name evidence="2" type="ORF">GRI62_11920</name>
</gene>
<evidence type="ECO:0000313" key="2">
    <source>
        <dbReference type="EMBL" id="MXO94303.1"/>
    </source>
</evidence>
<name>A0A845A198_9SPHN</name>
<feature type="transmembrane region" description="Helical" evidence="1">
    <location>
        <begin position="60"/>
        <end position="78"/>
    </location>
</feature>
<keyword evidence="3" id="KW-1185">Reference proteome</keyword>
<reference evidence="2 3" key="1">
    <citation type="submission" date="2019-12" db="EMBL/GenBank/DDBJ databases">
        <title>Genomic-based taxomic classification of the family Erythrobacteraceae.</title>
        <authorList>
            <person name="Xu L."/>
        </authorList>
    </citation>
    <scope>NUCLEOTIDE SEQUENCE [LARGE SCALE GENOMIC DNA]</scope>
    <source>
        <strain evidence="2 3">RC4-10-4</strain>
    </source>
</reference>
<sequence>MFAAIHRFLKSCDGERMATLSMRWARPVFFMLLTILLIVGWWYPERMDAYFTALSKVPDWLAQIITILVLGLAIEKGLARPIADVIKAVKGP</sequence>
<evidence type="ECO:0000313" key="3">
    <source>
        <dbReference type="Proteomes" id="UP000460626"/>
    </source>
</evidence>
<proteinExistence type="predicted"/>
<dbReference type="Proteomes" id="UP000460626">
    <property type="component" value="Unassembled WGS sequence"/>
</dbReference>
<dbReference type="RefSeq" id="WP_131453538.1">
    <property type="nucleotide sequence ID" value="NZ_BMJK01000002.1"/>
</dbReference>
<keyword evidence="1" id="KW-1133">Transmembrane helix</keyword>
<dbReference type="AlphaFoldDB" id="A0A845A198"/>
<evidence type="ECO:0000256" key="1">
    <source>
        <dbReference type="SAM" id="Phobius"/>
    </source>
</evidence>
<accession>A0A845A198</accession>